<evidence type="ECO:0000313" key="1">
    <source>
        <dbReference type="EMBL" id="QLY77833.1"/>
    </source>
</evidence>
<reference evidence="1 2" key="1">
    <citation type="submission" date="2020-07" db="EMBL/GenBank/DDBJ databases">
        <title>Electron transfer.</title>
        <authorList>
            <person name="Huang L."/>
            <person name="Liu X."/>
            <person name="Zhou S."/>
        </authorList>
    </citation>
    <scope>NUCLEOTIDE SEQUENCE [LARGE SCALE GENOMIC DNA]</scope>
    <source>
        <strain evidence="1 2">Lx1</strain>
    </source>
</reference>
<dbReference type="EMBL" id="CP059378">
    <property type="protein sequence ID" value="QLY77833.1"/>
    <property type="molecule type" value="Genomic_DNA"/>
</dbReference>
<dbReference type="KEGG" id="cint:HZF06_12000"/>
<name>A0A7D6ZRA2_9CLOT</name>
<protein>
    <submittedName>
        <fullName evidence="1">Uncharacterized protein</fullName>
    </submittedName>
</protein>
<dbReference type="AlphaFoldDB" id="A0A7D6ZRA2"/>
<gene>
    <name evidence="1" type="ORF">HZF06_12000</name>
</gene>
<dbReference type="Proteomes" id="UP000512286">
    <property type="component" value="Chromosome"/>
</dbReference>
<sequence>MKKIEVQIPDFLKGKLIKDLQDDEVICEHCNGTGLGINDNRYGIQGEYSRTPFPYTHQSIGFCRHCYNGIQHKCIHCGKILDRSSRKCDCDGYKKEQQEEEEIKLNEAIKNAKKIKFADYEGYLVIDERVMDKEDFEDCLYCKIQSGDEYPIFMFGTERTHVMAINFSEIISDSCEDGYEDMSDTLDYQGVEEIQTLIDQWIEKQGDRNYCYYENNKIIVLLDDLIAELKEDTE</sequence>
<evidence type="ECO:0000313" key="2">
    <source>
        <dbReference type="Proteomes" id="UP000512286"/>
    </source>
</evidence>
<dbReference type="RefSeq" id="WP_181600327.1">
    <property type="nucleotide sequence ID" value="NZ_CP059378.1"/>
</dbReference>
<organism evidence="1 2">
    <name type="scientific">Clostridium intestinale</name>
    <dbReference type="NCBI Taxonomy" id="36845"/>
    <lineage>
        <taxon>Bacteria</taxon>
        <taxon>Bacillati</taxon>
        <taxon>Bacillota</taxon>
        <taxon>Clostridia</taxon>
        <taxon>Eubacteriales</taxon>
        <taxon>Clostridiaceae</taxon>
        <taxon>Clostridium</taxon>
    </lineage>
</organism>
<accession>A0A7D6ZRA2</accession>
<proteinExistence type="predicted"/>